<dbReference type="Proteomes" id="UP000789901">
    <property type="component" value="Unassembled WGS sequence"/>
</dbReference>
<keyword evidence="2" id="KW-1185">Reference proteome</keyword>
<feature type="non-terminal residue" evidence="1">
    <location>
        <position position="1"/>
    </location>
</feature>
<reference evidence="1 2" key="1">
    <citation type="submission" date="2021-06" db="EMBL/GenBank/DDBJ databases">
        <authorList>
            <person name="Kallberg Y."/>
            <person name="Tangrot J."/>
            <person name="Rosling A."/>
        </authorList>
    </citation>
    <scope>NUCLEOTIDE SEQUENCE [LARGE SCALE GENOMIC DNA]</scope>
    <source>
        <strain evidence="1 2">120-4 pot B 10/14</strain>
    </source>
</reference>
<evidence type="ECO:0000313" key="2">
    <source>
        <dbReference type="Proteomes" id="UP000789901"/>
    </source>
</evidence>
<comment type="caution">
    <text evidence="1">The sequence shown here is derived from an EMBL/GenBank/DDBJ whole genome shotgun (WGS) entry which is preliminary data.</text>
</comment>
<sequence length="109" mass="12863">DYDPLMDSGDNGKHFTIEFLVIPIHGFFRFSTNSLRYSHVIFEKDSIDYVKVKIQWLFPEKFKNISFNIRVSDSKAKTYKDMKLQDKVSDYFDKKPVTGYIHIIVESIS</sequence>
<organism evidence="1 2">
    <name type="scientific">Gigaspora margarita</name>
    <dbReference type="NCBI Taxonomy" id="4874"/>
    <lineage>
        <taxon>Eukaryota</taxon>
        <taxon>Fungi</taxon>
        <taxon>Fungi incertae sedis</taxon>
        <taxon>Mucoromycota</taxon>
        <taxon>Glomeromycotina</taxon>
        <taxon>Glomeromycetes</taxon>
        <taxon>Diversisporales</taxon>
        <taxon>Gigasporaceae</taxon>
        <taxon>Gigaspora</taxon>
    </lineage>
</organism>
<protein>
    <submittedName>
        <fullName evidence="1">45300_t:CDS:1</fullName>
    </submittedName>
</protein>
<accession>A0ABN7W509</accession>
<gene>
    <name evidence="1" type="ORF">GMARGA_LOCUS26506</name>
</gene>
<proteinExistence type="predicted"/>
<dbReference type="EMBL" id="CAJVQB010030977">
    <property type="protein sequence ID" value="CAG8816293.1"/>
    <property type="molecule type" value="Genomic_DNA"/>
</dbReference>
<name>A0ABN7W509_GIGMA</name>
<evidence type="ECO:0000313" key="1">
    <source>
        <dbReference type="EMBL" id="CAG8816293.1"/>
    </source>
</evidence>